<dbReference type="GO" id="GO:0016020">
    <property type="term" value="C:membrane"/>
    <property type="evidence" value="ECO:0007669"/>
    <property type="project" value="UniProtKB-SubCell"/>
</dbReference>
<evidence type="ECO:0000256" key="9">
    <source>
        <dbReference type="SAM" id="MobiDB-lite"/>
    </source>
</evidence>
<dbReference type="GO" id="GO:0012505">
    <property type="term" value="C:endomembrane system"/>
    <property type="evidence" value="ECO:0007669"/>
    <property type="project" value="UniProtKB-SubCell"/>
</dbReference>
<feature type="transmembrane region" description="Helical" evidence="10">
    <location>
        <begin position="438"/>
        <end position="462"/>
    </location>
</feature>
<feature type="transmembrane region" description="Helical" evidence="10">
    <location>
        <begin position="509"/>
        <end position="529"/>
    </location>
</feature>
<dbReference type="FunCoup" id="D2VAL2">
    <property type="interactions" value="33"/>
</dbReference>
<evidence type="ECO:0000256" key="5">
    <source>
        <dbReference type="ARBA" id="ARBA00022989"/>
    </source>
</evidence>
<organism evidence="12">
    <name type="scientific">Naegleria gruberi</name>
    <name type="common">Amoeba</name>
    <dbReference type="NCBI Taxonomy" id="5762"/>
    <lineage>
        <taxon>Eukaryota</taxon>
        <taxon>Discoba</taxon>
        <taxon>Heterolobosea</taxon>
        <taxon>Tetramitia</taxon>
        <taxon>Eutetramitia</taxon>
        <taxon>Vahlkampfiidae</taxon>
        <taxon>Naegleria</taxon>
    </lineage>
</organism>
<dbReference type="InterPro" id="IPR045033">
    <property type="entry name" value="PILS1/3/4/5/7"/>
</dbReference>
<gene>
    <name evidence="11" type="ORF">NAEGRDRAFT_79226</name>
</gene>
<feature type="transmembrane region" description="Helical" evidence="10">
    <location>
        <begin position="65"/>
        <end position="93"/>
    </location>
</feature>
<reference evidence="11 12" key="1">
    <citation type="journal article" date="2010" name="Cell">
        <title>The genome of Naegleria gruberi illuminates early eukaryotic versatility.</title>
        <authorList>
            <person name="Fritz-Laylin L.K."/>
            <person name="Prochnik S.E."/>
            <person name="Ginger M.L."/>
            <person name="Dacks J.B."/>
            <person name="Carpenter M.L."/>
            <person name="Field M.C."/>
            <person name="Kuo A."/>
            <person name="Paredez A."/>
            <person name="Chapman J."/>
            <person name="Pham J."/>
            <person name="Shu S."/>
            <person name="Neupane R."/>
            <person name="Cipriano M."/>
            <person name="Mancuso J."/>
            <person name="Tu H."/>
            <person name="Salamov A."/>
            <person name="Lindquist E."/>
            <person name="Shapiro H."/>
            <person name="Lucas S."/>
            <person name="Grigoriev I.V."/>
            <person name="Cande W.Z."/>
            <person name="Fulton C."/>
            <person name="Rokhsar D.S."/>
            <person name="Dawson S.C."/>
        </authorList>
    </citation>
    <scope>NUCLEOTIDE SEQUENCE [LARGE SCALE GENOMIC DNA]</scope>
    <source>
        <strain evidence="11 12">NEG-M</strain>
    </source>
</reference>
<keyword evidence="5 10" id="KW-1133">Transmembrane helix</keyword>
<evidence type="ECO:0000256" key="1">
    <source>
        <dbReference type="ARBA" id="ARBA00004141"/>
    </source>
</evidence>
<dbReference type="VEuPathDB" id="AmoebaDB:NAEGRDRAFT_79226"/>
<comment type="function">
    <text evidence="7">Involved in cellular auxin homeostasis by regulating auxin metabolism. Regulates intracellular auxin accumulation at the endoplasmic reticulum and thus auxin availability for nuclear auxin signaling.</text>
</comment>
<dbReference type="PANTHER" id="PTHR31651">
    <property type="match status" value="1"/>
</dbReference>
<evidence type="ECO:0000256" key="3">
    <source>
        <dbReference type="ARBA" id="ARBA00022448"/>
    </source>
</evidence>
<dbReference type="KEGG" id="ngr:NAEGRDRAFT_79226"/>
<protein>
    <submittedName>
        <fullName evidence="11">Predicted protein</fullName>
    </submittedName>
</protein>
<dbReference type="Pfam" id="PF03547">
    <property type="entry name" value="Mem_trans"/>
    <property type="match status" value="1"/>
</dbReference>
<evidence type="ECO:0000256" key="7">
    <source>
        <dbReference type="ARBA" id="ARBA00025100"/>
    </source>
</evidence>
<feature type="transmembrane region" description="Helical" evidence="10">
    <location>
        <begin position="129"/>
        <end position="154"/>
    </location>
</feature>
<feature type="transmembrane region" description="Helical" evidence="10">
    <location>
        <begin position="372"/>
        <end position="394"/>
    </location>
</feature>
<evidence type="ECO:0000256" key="10">
    <source>
        <dbReference type="SAM" id="Phobius"/>
    </source>
</evidence>
<dbReference type="AlphaFoldDB" id="D2VAL2"/>
<dbReference type="EMBL" id="GG738860">
    <property type="protein sequence ID" value="EFC45973.1"/>
    <property type="molecule type" value="Genomic_DNA"/>
</dbReference>
<feature type="compositionally biased region" description="Basic and acidic residues" evidence="9">
    <location>
        <begin position="257"/>
        <end position="274"/>
    </location>
</feature>
<keyword evidence="12" id="KW-1185">Reference proteome</keyword>
<feature type="transmembrane region" description="Helical" evidence="10">
    <location>
        <begin position="333"/>
        <end position="352"/>
    </location>
</feature>
<dbReference type="GO" id="GO:0055085">
    <property type="term" value="P:transmembrane transport"/>
    <property type="evidence" value="ECO:0007669"/>
    <property type="project" value="InterPro"/>
</dbReference>
<evidence type="ECO:0000313" key="12">
    <source>
        <dbReference type="Proteomes" id="UP000006671"/>
    </source>
</evidence>
<evidence type="ECO:0000256" key="8">
    <source>
        <dbReference type="ARBA" id="ARBA00025752"/>
    </source>
</evidence>
<dbReference type="eggNOG" id="KOG2722">
    <property type="taxonomic scope" value="Eukaryota"/>
</dbReference>
<dbReference type="OrthoDB" id="191139at2759"/>
<evidence type="ECO:0000313" key="11">
    <source>
        <dbReference type="EMBL" id="EFC45973.1"/>
    </source>
</evidence>
<dbReference type="PANTHER" id="PTHR31651:SF33">
    <property type="entry name" value="PROTEIN PIN-LIKES 1"/>
    <property type="match status" value="1"/>
</dbReference>
<proteinExistence type="inferred from homology"/>
<dbReference type="InterPro" id="IPR004776">
    <property type="entry name" value="Mem_transp_PIN-like"/>
</dbReference>
<keyword evidence="6 10" id="KW-0472">Membrane</keyword>
<feature type="transmembrane region" description="Helical" evidence="10">
    <location>
        <begin position="175"/>
        <end position="199"/>
    </location>
</feature>
<dbReference type="OMA" id="WSWGYHI"/>
<keyword evidence="4 10" id="KW-0812">Transmembrane</keyword>
<name>D2VAL2_NAEGR</name>
<evidence type="ECO:0000256" key="4">
    <source>
        <dbReference type="ARBA" id="ARBA00022692"/>
    </source>
</evidence>
<accession>D2VAL2</accession>
<dbReference type="Proteomes" id="UP000006671">
    <property type="component" value="Unassembled WGS sequence"/>
</dbReference>
<comment type="subcellular location">
    <subcellularLocation>
        <location evidence="2">Endomembrane system</location>
    </subcellularLocation>
    <subcellularLocation>
        <location evidence="1">Membrane</location>
        <topology evidence="1">Multi-pass membrane protein</topology>
    </subcellularLocation>
</comment>
<feature type="transmembrane region" description="Helical" evidence="10">
    <location>
        <begin position="474"/>
        <end position="497"/>
    </location>
</feature>
<dbReference type="STRING" id="5762.D2VAL2"/>
<feature type="region of interest" description="Disordered" evidence="9">
    <location>
        <begin position="239"/>
        <end position="274"/>
    </location>
</feature>
<evidence type="ECO:0000256" key="6">
    <source>
        <dbReference type="ARBA" id="ARBA00023136"/>
    </source>
</evidence>
<dbReference type="RefSeq" id="XP_002678717.1">
    <property type="nucleotide sequence ID" value="XM_002678671.1"/>
</dbReference>
<keyword evidence="3" id="KW-0813">Transport</keyword>
<dbReference type="GeneID" id="8859166"/>
<comment type="similarity">
    <text evidence="8">Belongs to the auxin efflux carrier (TC 2.A.69.2) family.</text>
</comment>
<feature type="transmembrane region" description="Helical" evidence="10">
    <location>
        <begin position="211"/>
        <end position="234"/>
    </location>
</feature>
<sequence length="540" mass="60383">MQSSSNIPVFDVFNPIIPSSINISELPFHSQVQWSHNLIYSSSLNQSLNSSTPYTNSTLNSNVTLMLFLTSFSATVEVVIACSIGAIMVFTGILTPDRVQFLSQLIFNVFSPTFNMHALSRAISVDSIYSLWMLPIINLINTIIGNLIGRIVFFKRFWRGTLSEEQQSVQFVTQTFSNGVTIPLVFMSAICKITAGTLFNIDEDEAVQSAMAFINVYTLPSIFLFWSYGVVALTPPKEEDEKPKIQSKVSTPEGEEEQHLASLEEHEDHSTELKEDLNDNLQSVDIEAPKESDDHLSSAIEESPRPTTFKEKLLKIWNGDRAKRFKFILKQTINGPVIALTLGTIIGLIPPVKQFLITDPPLVVSAFVHTLSLFASGIFPISMIILGANVAMTLQVSIKASAQSEQGLSRTEKLKKFLNPLYTLKWIRRTFINFNNPLALFISVFIKLGIMPLLGVGIIYLGTNVLQVIPPNPVLILTILVEWSVPMAMASTTLSSINKDFGQRQICELLLFNYILAPFTLSLYCWWFLNLCCQFTQCIQ</sequence>
<evidence type="ECO:0000256" key="2">
    <source>
        <dbReference type="ARBA" id="ARBA00004308"/>
    </source>
</evidence>
<dbReference type="InParanoid" id="D2VAL2"/>